<accession>A0AAV7PDJ5</accession>
<proteinExistence type="predicted"/>
<evidence type="ECO:0000313" key="3">
    <source>
        <dbReference type="EMBL" id="KAJ1125497.1"/>
    </source>
</evidence>
<dbReference type="AlphaFoldDB" id="A0AAV7PDJ5"/>
<dbReference type="Pfam" id="PF15755">
    <property type="entry name" value="DUF4689"/>
    <property type="match status" value="1"/>
</dbReference>
<dbReference type="PANTHER" id="PTHR36134:SF1">
    <property type="entry name" value="TRANSMEMBRANE PROTEIN C16ORF54"/>
    <property type="match status" value="1"/>
</dbReference>
<comment type="caution">
    <text evidence="3">The sequence shown here is derived from an EMBL/GenBank/DDBJ whole genome shotgun (WGS) entry which is preliminary data.</text>
</comment>
<evidence type="ECO:0000256" key="2">
    <source>
        <dbReference type="SAM" id="Phobius"/>
    </source>
</evidence>
<keyword evidence="2" id="KW-0472">Membrane</keyword>
<feature type="transmembrane region" description="Helical" evidence="2">
    <location>
        <begin position="147"/>
        <end position="168"/>
    </location>
</feature>
<dbReference type="Proteomes" id="UP001066276">
    <property type="component" value="Chromosome 7"/>
</dbReference>
<evidence type="ECO:0000256" key="1">
    <source>
        <dbReference type="SAM" id="MobiDB-lite"/>
    </source>
</evidence>
<keyword evidence="2" id="KW-0812">Transmembrane</keyword>
<protein>
    <submittedName>
        <fullName evidence="3">Uncharacterized protein</fullName>
    </submittedName>
</protein>
<feature type="region of interest" description="Disordered" evidence="1">
    <location>
        <begin position="292"/>
        <end position="322"/>
    </location>
</feature>
<organism evidence="3 4">
    <name type="scientific">Pleurodeles waltl</name>
    <name type="common">Iberian ribbed newt</name>
    <dbReference type="NCBI Taxonomy" id="8319"/>
    <lineage>
        <taxon>Eukaryota</taxon>
        <taxon>Metazoa</taxon>
        <taxon>Chordata</taxon>
        <taxon>Craniata</taxon>
        <taxon>Vertebrata</taxon>
        <taxon>Euteleostomi</taxon>
        <taxon>Amphibia</taxon>
        <taxon>Batrachia</taxon>
        <taxon>Caudata</taxon>
        <taxon>Salamandroidea</taxon>
        <taxon>Salamandridae</taxon>
        <taxon>Pleurodelinae</taxon>
        <taxon>Pleurodeles</taxon>
    </lineage>
</organism>
<evidence type="ECO:0000313" key="4">
    <source>
        <dbReference type="Proteomes" id="UP001066276"/>
    </source>
</evidence>
<keyword evidence="2" id="KW-1133">Transmembrane helix</keyword>
<feature type="compositionally biased region" description="Polar residues" evidence="1">
    <location>
        <begin position="182"/>
        <end position="201"/>
    </location>
</feature>
<feature type="region of interest" description="Disordered" evidence="1">
    <location>
        <begin position="177"/>
        <end position="201"/>
    </location>
</feature>
<keyword evidence="4" id="KW-1185">Reference proteome</keyword>
<dbReference type="EMBL" id="JANPWB010000011">
    <property type="protein sequence ID" value="KAJ1125497.1"/>
    <property type="molecule type" value="Genomic_DNA"/>
</dbReference>
<reference evidence="3" key="1">
    <citation type="journal article" date="2022" name="bioRxiv">
        <title>Sequencing and chromosome-scale assembly of the giantPleurodeles waltlgenome.</title>
        <authorList>
            <person name="Brown T."/>
            <person name="Elewa A."/>
            <person name="Iarovenko S."/>
            <person name="Subramanian E."/>
            <person name="Araus A.J."/>
            <person name="Petzold A."/>
            <person name="Susuki M."/>
            <person name="Suzuki K.-i.T."/>
            <person name="Hayashi T."/>
            <person name="Toyoda A."/>
            <person name="Oliveira C."/>
            <person name="Osipova E."/>
            <person name="Leigh N.D."/>
            <person name="Simon A."/>
            <person name="Yun M.H."/>
        </authorList>
    </citation>
    <scope>NUCLEOTIDE SEQUENCE</scope>
    <source>
        <strain evidence="3">20211129_DDA</strain>
        <tissue evidence="3">Liver</tissue>
    </source>
</reference>
<dbReference type="PANTHER" id="PTHR36134">
    <property type="entry name" value="TRANSMEMBRANE PROTEIN C16ORF54"/>
    <property type="match status" value="1"/>
</dbReference>
<name>A0AAV7PDJ5_PLEWA</name>
<sequence>MGGLNKECIPPAFYFDPCKVLRSGGVQTGRPPPVLHTIFTMAAASSISSGDVHGVLVVMVLFLCLTFVQLESTELNEHSKLKTPTIPYAVDNETLSTNHRENQTMPTLTETMTTLTMTTMTPNVTRTTQSISTSTTTASDNPLCRRCLIAMAVLAIVAAIFMVTTIVLCSKVLNMPKEPSHQQRSTKMSARSSPTGSSTQGFWIEPAATMKERSEFWYRGSTKKQENGLSNHTSGFTDDVDSWTQPPVPKARAAHGARQSSISRAGTDRHLLAPPVITLHNINDFWQREGRSDNSSFKAVPSSHGTISEAGADSNSTEEHGSEFFQVSASVGGRQELGDTGGDDGCDVEEELEAFPVVQPKVTPEQISAFWNRGRVADSRFRNGEVTLL</sequence>
<gene>
    <name evidence="3" type="ORF">NDU88_003926</name>
</gene>
<dbReference type="InterPro" id="IPR031499">
    <property type="entry name" value="DUF4689"/>
</dbReference>